<dbReference type="EMBL" id="RCWN01000001">
    <property type="protein sequence ID" value="RLQ88781.1"/>
    <property type="molecule type" value="Genomic_DNA"/>
</dbReference>
<reference evidence="1 2" key="1">
    <citation type="submission" date="2018-10" db="EMBL/GenBank/DDBJ databases">
        <title>Notoacmeibacter sp. M2BS9Y-3-1, whole genome shotgun sequence.</title>
        <authorList>
            <person name="Tuo L."/>
        </authorList>
    </citation>
    <scope>NUCLEOTIDE SEQUENCE [LARGE SCALE GENOMIC DNA]</scope>
    <source>
        <strain evidence="1 2">M2BS9Y-3-1</strain>
    </source>
</reference>
<evidence type="ECO:0000313" key="2">
    <source>
        <dbReference type="Proteomes" id="UP000281094"/>
    </source>
</evidence>
<dbReference type="RefSeq" id="WP_121645748.1">
    <property type="nucleotide sequence ID" value="NZ_RCWN01000001.1"/>
</dbReference>
<evidence type="ECO:0000313" key="1">
    <source>
        <dbReference type="EMBL" id="RLQ88781.1"/>
    </source>
</evidence>
<dbReference type="Pfam" id="PF07262">
    <property type="entry name" value="CdiI"/>
    <property type="match status" value="1"/>
</dbReference>
<name>A0A3L7JGN8_9HYPH</name>
<accession>A0A3L7JGN8</accession>
<organism evidence="1 2">
    <name type="scientific">Notoacmeibacter ruber</name>
    <dbReference type="NCBI Taxonomy" id="2670375"/>
    <lineage>
        <taxon>Bacteria</taxon>
        <taxon>Pseudomonadati</taxon>
        <taxon>Pseudomonadota</taxon>
        <taxon>Alphaproteobacteria</taxon>
        <taxon>Hyphomicrobiales</taxon>
        <taxon>Notoacmeibacteraceae</taxon>
        <taxon>Notoacmeibacter</taxon>
    </lineage>
</organism>
<protein>
    <submittedName>
        <fullName evidence="1">DUF1436 family protein</fullName>
    </submittedName>
</protein>
<dbReference type="Proteomes" id="UP000281094">
    <property type="component" value="Unassembled WGS sequence"/>
</dbReference>
<sequence>MIGSNRNKRRSPVRQQANVFQFRRFYRIYSCLVWGASIYDPGGYEQFPTIDIDDEKFGNAVREALAASRASPDDELWDRAYDYRRTGEFKKTDRTMLELAGVKSLRTLYRGAGSVSVWHDENSITISAWKNTGVESWGPVRNYERLELPDTIKDEELGAAIREHLAISKGA</sequence>
<comment type="caution">
    <text evidence="1">The sequence shown here is derived from an EMBL/GenBank/DDBJ whole genome shotgun (WGS) entry which is preliminary data.</text>
</comment>
<keyword evidence="2" id="KW-1185">Reference proteome</keyword>
<dbReference type="SUPFAM" id="SSF160207">
    <property type="entry name" value="NMB0488-like"/>
    <property type="match status" value="1"/>
</dbReference>
<dbReference type="InterPro" id="IPR037891">
    <property type="entry name" value="Cdil-like_sf"/>
</dbReference>
<proteinExistence type="predicted"/>
<dbReference type="Gene3D" id="3.40.1590.10">
    <property type="entry name" value="NMB0488-like"/>
    <property type="match status" value="1"/>
</dbReference>
<gene>
    <name evidence="1" type="ORF">D8780_11720</name>
</gene>
<dbReference type="InterPro" id="IPR009888">
    <property type="entry name" value="CdiI_Proteobact"/>
</dbReference>
<dbReference type="AlphaFoldDB" id="A0A3L7JGN8"/>